<protein>
    <submittedName>
        <fullName evidence="3">Transposase</fullName>
    </submittedName>
</protein>
<reference evidence="1 2" key="2">
    <citation type="submission" date="2018-11" db="EMBL/GenBank/DDBJ databases">
        <authorList>
            <consortium name="Pathogen Informatics"/>
        </authorList>
    </citation>
    <scope>NUCLEOTIDE SEQUENCE [LARGE SCALE GENOMIC DNA]</scope>
</reference>
<dbReference type="WBParaSite" id="TCLT_0000783201-mRNA-1">
    <property type="protein sequence ID" value="TCLT_0000783201-mRNA-1"/>
    <property type="gene ID" value="TCLT_0000783201"/>
</dbReference>
<keyword evidence="2" id="KW-1185">Reference proteome</keyword>
<reference evidence="3" key="1">
    <citation type="submission" date="2017-02" db="UniProtKB">
        <authorList>
            <consortium name="WormBaseParasite"/>
        </authorList>
    </citation>
    <scope>IDENTIFICATION</scope>
</reference>
<name>A0A0N5D4E2_THECL</name>
<dbReference type="AlphaFoldDB" id="A0A0N5D4E2"/>
<evidence type="ECO:0000313" key="2">
    <source>
        <dbReference type="Proteomes" id="UP000276776"/>
    </source>
</evidence>
<dbReference type="EMBL" id="UYYF01004548">
    <property type="protein sequence ID" value="VDN05317.1"/>
    <property type="molecule type" value="Genomic_DNA"/>
</dbReference>
<organism evidence="3">
    <name type="scientific">Thelazia callipaeda</name>
    <name type="common">Oriental eyeworm</name>
    <name type="synonym">Parasitic nematode</name>
    <dbReference type="NCBI Taxonomy" id="103827"/>
    <lineage>
        <taxon>Eukaryota</taxon>
        <taxon>Metazoa</taxon>
        <taxon>Ecdysozoa</taxon>
        <taxon>Nematoda</taxon>
        <taxon>Chromadorea</taxon>
        <taxon>Rhabditida</taxon>
        <taxon>Spirurina</taxon>
        <taxon>Spiruromorpha</taxon>
        <taxon>Thelazioidea</taxon>
        <taxon>Thelaziidae</taxon>
        <taxon>Thelazia</taxon>
    </lineage>
</organism>
<sequence length="68" mass="7705">MGKQMKPRKLPEGCERALRQCTEPGTSTMIALEVLIRGIEVPQSNWTGKMLKVVLNRFGKSRYLTILT</sequence>
<gene>
    <name evidence="1" type="ORF">TCLT_LOCUS7821</name>
</gene>
<dbReference type="Proteomes" id="UP000276776">
    <property type="component" value="Unassembled WGS sequence"/>
</dbReference>
<accession>A0A0N5D4E2</accession>
<evidence type="ECO:0000313" key="1">
    <source>
        <dbReference type="EMBL" id="VDN05317.1"/>
    </source>
</evidence>
<evidence type="ECO:0000313" key="3">
    <source>
        <dbReference type="WBParaSite" id="TCLT_0000783201-mRNA-1"/>
    </source>
</evidence>
<proteinExistence type="predicted"/>